<dbReference type="EMBL" id="JAKGAS010000002">
    <property type="protein sequence ID" value="MCF2947278.1"/>
    <property type="molecule type" value="Genomic_DNA"/>
</dbReference>
<dbReference type="Proteomes" id="UP001521137">
    <property type="component" value="Unassembled WGS sequence"/>
</dbReference>
<dbReference type="Pfam" id="PF04102">
    <property type="entry name" value="SlyX"/>
    <property type="match status" value="1"/>
</dbReference>
<gene>
    <name evidence="1" type="primary">slyX</name>
    <name evidence="3" type="ORF">L0668_04105</name>
</gene>
<dbReference type="RefSeq" id="WP_235310808.1">
    <property type="nucleotide sequence ID" value="NZ_JAKGAS010000002.1"/>
</dbReference>
<name>A0ABS9D2X4_9ALTE</name>
<protein>
    <recommendedName>
        <fullName evidence="1">Protein SlyX homolog</fullName>
    </recommendedName>
</protein>
<sequence length="70" mass="8055">MNTVEDNIEQLQMKVAFQEDTIESLNQALIEQQKQIDDLQFSFKKLAAKVSSIEPSNMASEKEEMPPPHY</sequence>
<comment type="similarity">
    <text evidence="1">Belongs to the SlyX family.</text>
</comment>
<organism evidence="3 4">
    <name type="scientific">Paraglaciecola algarum</name>
    <dbReference type="NCBI Taxonomy" id="3050085"/>
    <lineage>
        <taxon>Bacteria</taxon>
        <taxon>Pseudomonadati</taxon>
        <taxon>Pseudomonadota</taxon>
        <taxon>Gammaproteobacteria</taxon>
        <taxon>Alteromonadales</taxon>
        <taxon>Alteromonadaceae</taxon>
        <taxon>Paraglaciecola</taxon>
    </lineage>
</organism>
<evidence type="ECO:0000313" key="3">
    <source>
        <dbReference type="EMBL" id="MCF2947278.1"/>
    </source>
</evidence>
<evidence type="ECO:0000313" key="4">
    <source>
        <dbReference type="Proteomes" id="UP001521137"/>
    </source>
</evidence>
<dbReference type="HAMAP" id="MF_00715">
    <property type="entry name" value="SlyX"/>
    <property type="match status" value="1"/>
</dbReference>
<dbReference type="PANTHER" id="PTHR36508">
    <property type="entry name" value="PROTEIN SLYX"/>
    <property type="match status" value="1"/>
</dbReference>
<comment type="caution">
    <text evidence="3">The sequence shown here is derived from an EMBL/GenBank/DDBJ whole genome shotgun (WGS) entry which is preliminary data.</text>
</comment>
<keyword evidence="4" id="KW-1185">Reference proteome</keyword>
<evidence type="ECO:0000256" key="1">
    <source>
        <dbReference type="HAMAP-Rule" id="MF_00715"/>
    </source>
</evidence>
<reference evidence="3 4" key="1">
    <citation type="submission" date="2022-01" db="EMBL/GenBank/DDBJ databases">
        <title>Paraglaciecola sp. G1-23.</title>
        <authorList>
            <person name="Jin M.S."/>
            <person name="Han D.M."/>
            <person name="Kim H.M."/>
            <person name="Jeon C.O."/>
        </authorList>
    </citation>
    <scope>NUCLEOTIDE SEQUENCE [LARGE SCALE GENOMIC DNA]</scope>
    <source>
        <strain evidence="3 4">G1-23</strain>
    </source>
</reference>
<proteinExistence type="inferred from homology"/>
<keyword evidence="2" id="KW-0175">Coiled coil</keyword>
<dbReference type="InterPro" id="IPR007236">
    <property type="entry name" value="SlyX"/>
</dbReference>
<dbReference type="PANTHER" id="PTHR36508:SF1">
    <property type="entry name" value="PROTEIN SLYX"/>
    <property type="match status" value="1"/>
</dbReference>
<feature type="coiled-coil region" evidence="2">
    <location>
        <begin position="1"/>
        <end position="42"/>
    </location>
</feature>
<accession>A0ABS9D2X4</accession>
<evidence type="ECO:0000256" key="2">
    <source>
        <dbReference type="SAM" id="Coils"/>
    </source>
</evidence>
<dbReference type="Gene3D" id="1.20.5.300">
    <property type="match status" value="1"/>
</dbReference>